<organism evidence="2">
    <name type="scientific">Oryza meridionalis</name>
    <dbReference type="NCBI Taxonomy" id="40149"/>
    <lineage>
        <taxon>Eukaryota</taxon>
        <taxon>Viridiplantae</taxon>
        <taxon>Streptophyta</taxon>
        <taxon>Embryophyta</taxon>
        <taxon>Tracheophyta</taxon>
        <taxon>Spermatophyta</taxon>
        <taxon>Magnoliopsida</taxon>
        <taxon>Liliopsida</taxon>
        <taxon>Poales</taxon>
        <taxon>Poaceae</taxon>
        <taxon>BOP clade</taxon>
        <taxon>Oryzoideae</taxon>
        <taxon>Oryzeae</taxon>
        <taxon>Oryzinae</taxon>
        <taxon>Oryza</taxon>
    </lineage>
</organism>
<evidence type="ECO:0000256" key="1">
    <source>
        <dbReference type="SAM" id="MobiDB-lite"/>
    </source>
</evidence>
<name>A0A0E0EA22_9ORYZ</name>
<dbReference type="Gramene" id="OMERI07G08400.1">
    <property type="protein sequence ID" value="OMERI07G08400.1"/>
    <property type="gene ID" value="OMERI07G08400"/>
</dbReference>
<dbReference type="AlphaFoldDB" id="A0A0E0EA22"/>
<reference evidence="2" key="2">
    <citation type="submission" date="2018-05" db="EMBL/GenBank/DDBJ databases">
        <title>OmerRS3 (Oryza meridionalis Reference Sequence Version 3).</title>
        <authorList>
            <person name="Zhang J."/>
            <person name="Kudrna D."/>
            <person name="Lee S."/>
            <person name="Talag J."/>
            <person name="Welchert J."/>
            <person name="Wing R.A."/>
        </authorList>
    </citation>
    <scope>NUCLEOTIDE SEQUENCE [LARGE SCALE GENOMIC DNA]</scope>
    <source>
        <strain evidence="2">cv. OR44</strain>
    </source>
</reference>
<feature type="compositionally biased region" description="Acidic residues" evidence="1">
    <location>
        <begin position="113"/>
        <end position="123"/>
    </location>
</feature>
<dbReference type="Proteomes" id="UP000008021">
    <property type="component" value="Chromosome 7"/>
</dbReference>
<reference evidence="2" key="1">
    <citation type="submission" date="2015-04" db="UniProtKB">
        <authorList>
            <consortium name="EnsemblPlants"/>
        </authorList>
    </citation>
    <scope>IDENTIFICATION</scope>
</reference>
<dbReference type="STRING" id="40149.A0A0E0EA22"/>
<accession>A0A0E0EA22</accession>
<evidence type="ECO:0000313" key="2">
    <source>
        <dbReference type="EnsemblPlants" id="OMERI07G08400.1"/>
    </source>
</evidence>
<keyword evidence="3" id="KW-1185">Reference proteome</keyword>
<sequence length="151" mass="16790">MSAENPAIWKEFNRKEGQLELLRVGKKNGGMVISDRVDGGASGSSPRQGCLVMKTYEKAQEYYHELWNKDTMASGAGVKTEGEGKAERDNEDEKAKAMARAMLRPNKGVKIEDDSETESDNDDEKPKAMAMAKARAILRPNKGSKFFEEMI</sequence>
<feature type="compositionally biased region" description="Basic and acidic residues" evidence="1">
    <location>
        <begin position="80"/>
        <end position="96"/>
    </location>
</feature>
<feature type="region of interest" description="Disordered" evidence="1">
    <location>
        <begin position="73"/>
        <end position="130"/>
    </location>
</feature>
<evidence type="ECO:0000313" key="3">
    <source>
        <dbReference type="Proteomes" id="UP000008021"/>
    </source>
</evidence>
<dbReference type="HOGENOM" id="CLU_1734393_0_0_1"/>
<dbReference type="EnsemblPlants" id="OMERI07G08400.1">
    <property type="protein sequence ID" value="OMERI07G08400.1"/>
    <property type="gene ID" value="OMERI07G08400"/>
</dbReference>
<proteinExistence type="predicted"/>
<protein>
    <submittedName>
        <fullName evidence="2">Uncharacterized protein</fullName>
    </submittedName>
</protein>